<sequence length="198" mass="21153">MTRNKTKAGKRPKYNMRGCSTKKCKYLGGQCTPYPSQGPPPNPYIVLGSKYQSGGSCGCGSSGLSKLFDGGHRGGSSSFVGSPWTATNWPSANNANHYPVNTYTPVDIQLKTQVSGVNPPYSKGGRKMRRSKSIKSKTRRSLQKGGNFSNFLLQDLANFGRGLSYSAGSAYNTLIGTSAPVNPMPWRGQLVGTTGSKI</sequence>
<dbReference type="EMBL" id="MN740173">
    <property type="protein sequence ID" value="QHT91976.1"/>
    <property type="molecule type" value="Genomic_DNA"/>
</dbReference>
<feature type="region of interest" description="Disordered" evidence="1">
    <location>
        <begin position="115"/>
        <end position="140"/>
    </location>
</feature>
<evidence type="ECO:0000256" key="1">
    <source>
        <dbReference type="SAM" id="MobiDB-lite"/>
    </source>
</evidence>
<protein>
    <submittedName>
        <fullName evidence="2">Uncharacterized protein</fullName>
    </submittedName>
</protein>
<proteinExistence type="predicted"/>
<name>A0A6C0IHN5_9ZZZZ</name>
<dbReference type="AlphaFoldDB" id="A0A6C0IHN5"/>
<feature type="compositionally biased region" description="Basic residues" evidence="1">
    <location>
        <begin position="124"/>
        <end position="140"/>
    </location>
</feature>
<organism evidence="2">
    <name type="scientific">viral metagenome</name>
    <dbReference type="NCBI Taxonomy" id="1070528"/>
    <lineage>
        <taxon>unclassified sequences</taxon>
        <taxon>metagenomes</taxon>
        <taxon>organismal metagenomes</taxon>
    </lineage>
</organism>
<evidence type="ECO:0000313" key="2">
    <source>
        <dbReference type="EMBL" id="QHT91976.1"/>
    </source>
</evidence>
<reference evidence="2" key="1">
    <citation type="journal article" date="2020" name="Nature">
        <title>Giant virus diversity and host interactions through global metagenomics.</title>
        <authorList>
            <person name="Schulz F."/>
            <person name="Roux S."/>
            <person name="Paez-Espino D."/>
            <person name="Jungbluth S."/>
            <person name="Walsh D.A."/>
            <person name="Denef V.J."/>
            <person name="McMahon K.D."/>
            <person name="Konstantinidis K.T."/>
            <person name="Eloe-Fadrosh E.A."/>
            <person name="Kyrpides N.C."/>
            <person name="Woyke T."/>
        </authorList>
    </citation>
    <scope>NUCLEOTIDE SEQUENCE</scope>
    <source>
        <strain evidence="2">GVMAG-M-3300023184-86</strain>
    </source>
</reference>
<accession>A0A6C0IHN5</accession>